<gene>
    <name evidence="3 4" type="primary">LOC113792264</name>
</gene>
<proteinExistence type="predicted"/>
<evidence type="ECO:0000313" key="3">
    <source>
        <dbReference type="RefSeq" id="XP_027197981.1"/>
    </source>
</evidence>
<dbReference type="RefSeq" id="XP_027197981.1">
    <property type="nucleotide sequence ID" value="XM_027342180.1"/>
</dbReference>
<dbReference type="RefSeq" id="XP_027197982.1">
    <property type="nucleotide sequence ID" value="XM_027342181.1"/>
</dbReference>
<feature type="compositionally biased region" description="Low complexity" evidence="1">
    <location>
        <begin position="635"/>
        <end position="649"/>
    </location>
</feature>
<feature type="region of interest" description="Disordered" evidence="1">
    <location>
        <begin position="138"/>
        <end position="159"/>
    </location>
</feature>
<keyword evidence="2" id="KW-1185">Reference proteome</keyword>
<reference evidence="3 4" key="1">
    <citation type="submission" date="2025-04" db="UniProtKB">
        <authorList>
            <consortium name="RefSeq"/>
        </authorList>
    </citation>
    <scope>IDENTIFICATION</scope>
    <source>
        <strain evidence="3 4">Airmid</strain>
    </source>
</reference>
<feature type="region of interest" description="Disordered" evidence="1">
    <location>
        <begin position="618"/>
        <end position="649"/>
    </location>
</feature>
<name>A0A6P6XXA9_DERPT</name>
<protein>
    <submittedName>
        <fullName evidence="3 4">Uncharacterized protein</fullName>
    </submittedName>
</protein>
<evidence type="ECO:0000313" key="2">
    <source>
        <dbReference type="Proteomes" id="UP000515146"/>
    </source>
</evidence>
<accession>A0A6P6XXA9</accession>
<evidence type="ECO:0000256" key="1">
    <source>
        <dbReference type="SAM" id="MobiDB-lite"/>
    </source>
</evidence>
<feature type="region of interest" description="Disordered" evidence="1">
    <location>
        <begin position="1"/>
        <end position="25"/>
    </location>
</feature>
<dbReference type="KEGG" id="dpte:113792264"/>
<feature type="region of interest" description="Disordered" evidence="1">
    <location>
        <begin position="902"/>
        <end position="929"/>
    </location>
</feature>
<dbReference type="Proteomes" id="UP000515146">
    <property type="component" value="Unplaced"/>
</dbReference>
<dbReference type="OMA" id="ETVNLVM"/>
<dbReference type="AlphaFoldDB" id="A0A6P6XXA9"/>
<feature type="region of interest" description="Disordered" evidence="1">
    <location>
        <begin position="368"/>
        <end position="389"/>
    </location>
</feature>
<dbReference type="OrthoDB" id="10048604at2759"/>
<evidence type="ECO:0000313" key="4">
    <source>
        <dbReference type="RefSeq" id="XP_027197982.1"/>
    </source>
</evidence>
<organism evidence="2 4">
    <name type="scientific">Dermatophagoides pteronyssinus</name>
    <name type="common">European house dust mite</name>
    <dbReference type="NCBI Taxonomy" id="6956"/>
    <lineage>
        <taxon>Eukaryota</taxon>
        <taxon>Metazoa</taxon>
        <taxon>Ecdysozoa</taxon>
        <taxon>Arthropoda</taxon>
        <taxon>Chelicerata</taxon>
        <taxon>Arachnida</taxon>
        <taxon>Acari</taxon>
        <taxon>Acariformes</taxon>
        <taxon>Sarcoptiformes</taxon>
        <taxon>Astigmata</taxon>
        <taxon>Psoroptidia</taxon>
        <taxon>Analgoidea</taxon>
        <taxon>Pyroglyphidae</taxon>
        <taxon>Dermatophagoidinae</taxon>
        <taxon>Dermatophagoides</taxon>
    </lineage>
</organism>
<feature type="compositionally biased region" description="Pro residues" evidence="1">
    <location>
        <begin position="10"/>
        <end position="20"/>
    </location>
</feature>
<sequence length="929" mass="101861">MSSSTTVSNPVPPPQPPPPSANVTTQQTTVTKNDLKQIGICLPANTPMEIATNTANTSTGQSSSSSSLNLSYSNAAKNVVTNNTNNFYTTATTAGQFQMGSLSVMVAKLNPSTRQQTVILQPRINTTRGTTLQIQNSVRNSTGNSLPNSQTISTTFPSSNSSAISVRTRVISGQGNHPSTTIPLLNLSTVAAASSAVATSVGPPNNNTTSNVTTNSVKQMITGQKFITAGNVETVNLMISNPNEVRNLKTNAQNSEIKSLYKINGPKQLTGSSTATAALVTAQTTPKMISINNASGHQSCQATATRFGILSSNANAKSAVINLPKNFIITPTGASGITNMVSISSANFPANRIPLSRQQHHTVTTLSAIHSSNSSTLPSSSTTTITTTNMTTKSTPTTIYTVNTANQNATNVLNNSNIITTLQPIMTNHQQQSNNNHQTSNIISSSNTTSSIAIANINNNNTTATKQAMNIQTINNSNNLSPIKSTATNLSFPIQHHNQSITTTPSSPRPRILSRKRTINDLPTSITIKSNNNNNNLHNTNGSIAFITSSSSSSSSNVNHHSTITTTTTNQQHLPTIITNDKSLINVNIIDTNKIESNNNNNNNSSITQNCIEINNNNNNFTSRKKPRKQLLEPLSSSSSSLNNRNKLNTLSSSSSVTINHHHHQQQQQQLINDQHNNNNHHHLLINQNNNNNNQQQQQKQLCLKETDYKDLYEQQQQQTKISIKKPRLSIINYHTNGKLPQFSSYNDVKPKNDKKLTLQDLLNDVRKQNEWKDFILTDQCKKLADDEESFTQKRLELLLTKLENEISPFSKCAAMTTLYDEIDNNNQSQQQSQQQQQQRTSTKINIIDRKCVRINDIIRANIQRSKVLCEHFIDCNQIIQRLTYEHKDKVTNLSKRLNCNINNNNSSNNNNHNHKRTSSNSLNSGYSK</sequence>
<feature type="compositionally biased region" description="Low complexity" evidence="1">
    <location>
        <begin position="902"/>
        <end position="912"/>
    </location>
</feature>
<feature type="compositionally biased region" description="Low complexity" evidence="1">
    <location>
        <begin position="371"/>
        <end position="389"/>
    </location>
</feature>